<protein>
    <submittedName>
        <fullName evidence="2">DUF2214 family protein</fullName>
    </submittedName>
</protein>
<feature type="transmembrane region" description="Helical" evidence="1">
    <location>
        <begin position="85"/>
        <end position="104"/>
    </location>
</feature>
<feature type="transmembrane region" description="Helical" evidence="1">
    <location>
        <begin position="6"/>
        <end position="27"/>
    </location>
</feature>
<dbReference type="RefSeq" id="WP_327601293.1">
    <property type="nucleotide sequence ID" value="NZ_JAYXHS010000005.1"/>
</dbReference>
<evidence type="ECO:0000256" key="1">
    <source>
        <dbReference type="SAM" id="Phobius"/>
    </source>
</evidence>
<comment type="caution">
    <text evidence="2">The sequence shown here is derived from an EMBL/GenBank/DDBJ whole genome shotgun (WGS) entry which is preliminary data.</text>
</comment>
<keyword evidence="1" id="KW-1133">Transmembrane helix</keyword>
<dbReference type="EMBL" id="JAYXHS010000005">
    <property type="protein sequence ID" value="MEC5388321.1"/>
    <property type="molecule type" value="Genomic_DNA"/>
</dbReference>
<name>A0ABU6K9F2_9RHOO</name>
<organism evidence="2 3">
    <name type="scientific">Uliginosibacterium silvisoli</name>
    <dbReference type="NCBI Taxonomy" id="3114758"/>
    <lineage>
        <taxon>Bacteria</taxon>
        <taxon>Pseudomonadati</taxon>
        <taxon>Pseudomonadota</taxon>
        <taxon>Betaproteobacteria</taxon>
        <taxon>Rhodocyclales</taxon>
        <taxon>Zoogloeaceae</taxon>
        <taxon>Uliginosibacterium</taxon>
    </lineage>
</organism>
<keyword evidence="1" id="KW-0812">Transmembrane</keyword>
<sequence length="150" mass="16886">MFINAFFAFLHFVAAFGVVATVVTEWLTLSRTPTLAEALRLQRVDACYGLFAMLVLVVGFLRVFYFEKGSAWYLSNQVFWTKLALFAVVGLLSIYPTVLFLAWRKETSQGKAPVLTEKQFLRLRLLLRAEVGLLLLVVFSASMMAKGIGH</sequence>
<keyword evidence="1" id="KW-0472">Membrane</keyword>
<reference evidence="2 3" key="1">
    <citation type="submission" date="2024-01" db="EMBL/GenBank/DDBJ databases">
        <title>Uliginosibacterium soil sp. nov.</title>
        <authorList>
            <person name="Lv Y."/>
        </authorList>
    </citation>
    <scope>NUCLEOTIDE SEQUENCE [LARGE SCALE GENOMIC DNA]</scope>
    <source>
        <strain evidence="2 3">H3</strain>
    </source>
</reference>
<proteinExistence type="predicted"/>
<dbReference type="Proteomes" id="UP001331561">
    <property type="component" value="Unassembled WGS sequence"/>
</dbReference>
<keyword evidence="3" id="KW-1185">Reference proteome</keyword>
<feature type="transmembrane region" description="Helical" evidence="1">
    <location>
        <begin position="125"/>
        <end position="145"/>
    </location>
</feature>
<gene>
    <name evidence="2" type="ORF">VVD49_21490</name>
</gene>
<evidence type="ECO:0000313" key="3">
    <source>
        <dbReference type="Proteomes" id="UP001331561"/>
    </source>
</evidence>
<evidence type="ECO:0000313" key="2">
    <source>
        <dbReference type="EMBL" id="MEC5388321.1"/>
    </source>
</evidence>
<dbReference type="Pfam" id="PF09980">
    <property type="entry name" value="DUF2214"/>
    <property type="match status" value="1"/>
</dbReference>
<dbReference type="InterPro" id="IPR018706">
    <property type="entry name" value="DUF2214_membrane"/>
</dbReference>
<accession>A0ABU6K9F2</accession>
<feature type="transmembrane region" description="Helical" evidence="1">
    <location>
        <begin position="47"/>
        <end position="65"/>
    </location>
</feature>